<protein>
    <submittedName>
        <fullName evidence="1">Uncharacterized protein</fullName>
    </submittedName>
</protein>
<keyword evidence="2" id="KW-1185">Reference proteome</keyword>
<gene>
    <name evidence="1" type="ORF">NDU88_001009</name>
</gene>
<reference evidence="1" key="1">
    <citation type="journal article" date="2022" name="bioRxiv">
        <title>Sequencing and chromosome-scale assembly of the giantPleurodeles waltlgenome.</title>
        <authorList>
            <person name="Brown T."/>
            <person name="Elewa A."/>
            <person name="Iarovenko S."/>
            <person name="Subramanian E."/>
            <person name="Araus A.J."/>
            <person name="Petzold A."/>
            <person name="Susuki M."/>
            <person name="Suzuki K.-i.T."/>
            <person name="Hayashi T."/>
            <person name="Toyoda A."/>
            <person name="Oliveira C."/>
            <person name="Osipova E."/>
            <person name="Leigh N.D."/>
            <person name="Simon A."/>
            <person name="Yun M.H."/>
        </authorList>
    </citation>
    <scope>NUCLEOTIDE SEQUENCE</scope>
    <source>
        <strain evidence="1">20211129_DDA</strain>
        <tissue evidence="1">Liver</tissue>
    </source>
</reference>
<sequence length="200" mass="22818">MRNFQIKCRAESDHFPQTFELASTFEQLQISSGLIALPAMFNHKRIKRLQQGEAAVMDEVYSREGSLEVRTSLAVMQEKEPAFKSDWNENWAELIRFLLAKFTATSNLTIQPKAFITKRGRERQAWFNKALRIQKTQIVRQSRKLVNAALQGEGADKLNLWAMKKSIVLIVGPQRKDFKKTHGPSYSGQVKCQTASPFGS</sequence>
<organism evidence="1 2">
    <name type="scientific">Pleurodeles waltl</name>
    <name type="common">Iberian ribbed newt</name>
    <dbReference type="NCBI Taxonomy" id="8319"/>
    <lineage>
        <taxon>Eukaryota</taxon>
        <taxon>Metazoa</taxon>
        <taxon>Chordata</taxon>
        <taxon>Craniata</taxon>
        <taxon>Vertebrata</taxon>
        <taxon>Euteleostomi</taxon>
        <taxon>Amphibia</taxon>
        <taxon>Batrachia</taxon>
        <taxon>Caudata</taxon>
        <taxon>Salamandroidea</taxon>
        <taxon>Salamandridae</taxon>
        <taxon>Pleurodelinae</taxon>
        <taxon>Pleurodeles</taxon>
    </lineage>
</organism>
<proteinExistence type="predicted"/>
<dbReference type="EMBL" id="JANPWB010000001">
    <property type="protein sequence ID" value="KAJ1213371.1"/>
    <property type="molecule type" value="Genomic_DNA"/>
</dbReference>
<dbReference type="AlphaFoldDB" id="A0AAV7WKX8"/>
<evidence type="ECO:0000313" key="2">
    <source>
        <dbReference type="Proteomes" id="UP001066276"/>
    </source>
</evidence>
<name>A0AAV7WKX8_PLEWA</name>
<accession>A0AAV7WKX8</accession>
<comment type="caution">
    <text evidence="1">The sequence shown here is derived from an EMBL/GenBank/DDBJ whole genome shotgun (WGS) entry which is preliminary data.</text>
</comment>
<evidence type="ECO:0000313" key="1">
    <source>
        <dbReference type="EMBL" id="KAJ1213371.1"/>
    </source>
</evidence>
<dbReference type="Proteomes" id="UP001066276">
    <property type="component" value="Chromosome 1_1"/>
</dbReference>